<keyword evidence="3" id="KW-1185">Reference proteome</keyword>
<name>A0AAW0TGA2_SCYPA</name>
<evidence type="ECO:0000313" key="3">
    <source>
        <dbReference type="Proteomes" id="UP001487740"/>
    </source>
</evidence>
<protein>
    <submittedName>
        <fullName evidence="2">Uncharacterized protein</fullName>
    </submittedName>
</protein>
<dbReference type="Proteomes" id="UP001487740">
    <property type="component" value="Unassembled WGS sequence"/>
</dbReference>
<evidence type="ECO:0000256" key="1">
    <source>
        <dbReference type="SAM" id="MobiDB-lite"/>
    </source>
</evidence>
<dbReference type="AlphaFoldDB" id="A0AAW0TGA2"/>
<comment type="caution">
    <text evidence="2">The sequence shown here is derived from an EMBL/GenBank/DDBJ whole genome shotgun (WGS) entry which is preliminary data.</text>
</comment>
<gene>
    <name evidence="2" type="ORF">O3P69_010803</name>
</gene>
<sequence length="200" mass="22801">MTRGKRVRNEGSSRDEFILITRERCPRYPQEARVSTTQENGSSLRLSHFASLRNHTKRRNGEPENIYTYTWLSAASPLGRLSPIASLFSCRHASSCPLLFLRLALVTVSADHFLRCRHSWIRLHPTLVRSSMQGFGYKAQQAASACSYNDHHDYCCDNHNYKRIPQQPLTTRTKTTTTTTTTPIDSLTTPRESLNTESLL</sequence>
<reference evidence="2 3" key="1">
    <citation type="submission" date="2023-03" db="EMBL/GenBank/DDBJ databases">
        <title>High-quality genome of Scylla paramamosain provides insights in environmental adaptation.</title>
        <authorList>
            <person name="Zhang L."/>
        </authorList>
    </citation>
    <scope>NUCLEOTIDE SEQUENCE [LARGE SCALE GENOMIC DNA]</scope>
    <source>
        <strain evidence="2">LZ_2023a</strain>
        <tissue evidence="2">Muscle</tissue>
    </source>
</reference>
<proteinExistence type="predicted"/>
<feature type="compositionally biased region" description="Polar residues" evidence="1">
    <location>
        <begin position="190"/>
        <end position="200"/>
    </location>
</feature>
<organism evidence="2 3">
    <name type="scientific">Scylla paramamosain</name>
    <name type="common">Mud crab</name>
    <dbReference type="NCBI Taxonomy" id="85552"/>
    <lineage>
        <taxon>Eukaryota</taxon>
        <taxon>Metazoa</taxon>
        <taxon>Ecdysozoa</taxon>
        <taxon>Arthropoda</taxon>
        <taxon>Crustacea</taxon>
        <taxon>Multicrustacea</taxon>
        <taxon>Malacostraca</taxon>
        <taxon>Eumalacostraca</taxon>
        <taxon>Eucarida</taxon>
        <taxon>Decapoda</taxon>
        <taxon>Pleocyemata</taxon>
        <taxon>Brachyura</taxon>
        <taxon>Eubrachyura</taxon>
        <taxon>Portunoidea</taxon>
        <taxon>Portunidae</taxon>
        <taxon>Portuninae</taxon>
        <taxon>Scylla</taxon>
    </lineage>
</organism>
<feature type="compositionally biased region" description="Low complexity" evidence="1">
    <location>
        <begin position="170"/>
        <end position="189"/>
    </location>
</feature>
<evidence type="ECO:0000313" key="2">
    <source>
        <dbReference type="EMBL" id="KAK8386379.1"/>
    </source>
</evidence>
<dbReference type="EMBL" id="JARAKH010000031">
    <property type="protein sequence ID" value="KAK8386379.1"/>
    <property type="molecule type" value="Genomic_DNA"/>
</dbReference>
<feature type="region of interest" description="Disordered" evidence="1">
    <location>
        <begin position="167"/>
        <end position="200"/>
    </location>
</feature>
<accession>A0AAW0TGA2</accession>